<keyword evidence="2" id="KW-1185">Reference proteome</keyword>
<gene>
    <name evidence="3" type="primary">LOC113909760</name>
</gene>
<dbReference type="Proteomes" id="UP000515165">
    <property type="component" value="Chromosome 6"/>
</dbReference>
<dbReference type="AlphaFoldDB" id="A0A6J2BA43"/>
<evidence type="ECO:0000256" key="1">
    <source>
        <dbReference type="SAM" id="MobiDB-lite"/>
    </source>
</evidence>
<reference evidence="3" key="1">
    <citation type="submission" date="2025-08" db="UniProtKB">
        <authorList>
            <consortium name="RefSeq"/>
        </authorList>
    </citation>
    <scope>IDENTIFICATION</scope>
    <source>
        <tissue evidence="3">Blood</tissue>
    </source>
</reference>
<proteinExistence type="predicted"/>
<dbReference type="GeneID" id="113909760"/>
<dbReference type="OrthoDB" id="10658933at2759"/>
<sequence>MERLPCSRGSPSKEPGLSGEMQGDAYWKLLGKVLSSLIREGEARPQSEPLACGHRKQRVLIVIEKLQLGLRMSPGCPCSHTKAGGAGSRGPLGAASLEALISSRNAYAARASETGIRRAIALYRGPKATFIGAKDRIWRSARNWANYLAELVLIHCHHPRPITRLSWDQTGKLNGDALDHHSRIL</sequence>
<organism evidence="2 3">
    <name type="scientific">Zalophus californianus</name>
    <name type="common">California sealion</name>
    <dbReference type="NCBI Taxonomy" id="9704"/>
    <lineage>
        <taxon>Eukaryota</taxon>
        <taxon>Metazoa</taxon>
        <taxon>Chordata</taxon>
        <taxon>Craniata</taxon>
        <taxon>Vertebrata</taxon>
        <taxon>Euteleostomi</taxon>
        <taxon>Mammalia</taxon>
        <taxon>Eutheria</taxon>
        <taxon>Laurasiatheria</taxon>
        <taxon>Carnivora</taxon>
        <taxon>Caniformia</taxon>
        <taxon>Pinnipedia</taxon>
        <taxon>Otariidae</taxon>
        <taxon>Zalophus</taxon>
    </lineage>
</organism>
<name>A0A6J2BA43_ZALCA</name>
<protein>
    <submittedName>
        <fullName evidence="3">Uncharacterized protein LOC113909760 isoform X1</fullName>
    </submittedName>
</protein>
<feature type="region of interest" description="Disordered" evidence="1">
    <location>
        <begin position="1"/>
        <end position="20"/>
    </location>
</feature>
<dbReference type="KEGG" id="zca:113909760"/>
<evidence type="ECO:0000313" key="2">
    <source>
        <dbReference type="Proteomes" id="UP000515165"/>
    </source>
</evidence>
<dbReference type="RefSeq" id="XP_027427087.2">
    <property type="nucleotide sequence ID" value="XM_027571286.2"/>
</dbReference>
<evidence type="ECO:0000313" key="3">
    <source>
        <dbReference type="RefSeq" id="XP_027427087.2"/>
    </source>
</evidence>
<accession>A0A6J2BA43</accession>